<dbReference type="AlphaFoldDB" id="A0A4S4N1Z5"/>
<feature type="compositionally biased region" description="Low complexity" evidence="1">
    <location>
        <begin position="40"/>
        <end position="55"/>
    </location>
</feature>
<organism evidence="2 3">
    <name type="scientific">Antrodiella citrinella</name>
    <dbReference type="NCBI Taxonomy" id="2447956"/>
    <lineage>
        <taxon>Eukaryota</taxon>
        <taxon>Fungi</taxon>
        <taxon>Dikarya</taxon>
        <taxon>Basidiomycota</taxon>
        <taxon>Agaricomycotina</taxon>
        <taxon>Agaricomycetes</taxon>
        <taxon>Polyporales</taxon>
        <taxon>Steccherinaceae</taxon>
        <taxon>Antrodiella</taxon>
    </lineage>
</organism>
<keyword evidence="3" id="KW-1185">Reference proteome</keyword>
<comment type="caution">
    <text evidence="2">The sequence shown here is derived from an EMBL/GenBank/DDBJ whole genome shotgun (WGS) entry which is preliminary data.</text>
</comment>
<evidence type="ECO:0000313" key="2">
    <source>
        <dbReference type="EMBL" id="THH32942.1"/>
    </source>
</evidence>
<reference evidence="2 3" key="1">
    <citation type="submission" date="2019-02" db="EMBL/GenBank/DDBJ databases">
        <title>Genome sequencing of the rare red list fungi Antrodiella citrinella (Flaviporus citrinellus).</title>
        <authorList>
            <person name="Buettner E."/>
            <person name="Kellner H."/>
        </authorList>
    </citation>
    <scope>NUCLEOTIDE SEQUENCE [LARGE SCALE GENOMIC DNA]</scope>
    <source>
        <strain evidence="2 3">DSM 108506</strain>
    </source>
</reference>
<feature type="region of interest" description="Disordered" evidence="1">
    <location>
        <begin position="498"/>
        <end position="521"/>
    </location>
</feature>
<feature type="region of interest" description="Disordered" evidence="1">
    <location>
        <begin position="439"/>
        <end position="478"/>
    </location>
</feature>
<feature type="compositionally biased region" description="Basic and acidic residues" evidence="1">
    <location>
        <begin position="578"/>
        <end position="591"/>
    </location>
</feature>
<sequence length="627" mass="69180">MRRLTAIFVPKRSSKSDAGSSVLSDTPATSRPSSTDNVTSPNAPSSSSKPSKPRSGFFRSLSRNNGSPSPNAGPAPEAKAKRHDMPYLTTESSASSSSGGPHTPDDDRSSLIPVEASRAHSWLRSGSPMTPNDPHSSLDTSIKLQPPILSLPQIVRDDTDDDTSSEGSSDSEAAPTSTLNRVSAVSPLAYLKALSVNGIAPQFSPPPFLHIPCCPIYPRSSNPSRILSTEESLRSLMFKKRLLRRIAVGSFSPSDTSFIAGFGTRLRAPKAPLPSLNLDDNAVKDAKHLDKYSQGLRWWVDRSCFEERMVLYVPQQSTGEIQVLRITGSDLGVAALEFSEGLEAMAGLDWTNEFSEPLSTSTVSLPPTPLATSSPSMMTSALPPPTSNKTAQPPVSASPSRNSLYKATPSPLRIQHTTTPLMSRAALPASPAASASIPTIVLSPNSPDTKPRPLSQPPAKQGVRFAEGEKKEDAVPNGYVTRIKQKREEKARFLQMERERRMHEEEKQKHEEERRKQEEEKLRWEQEREAWNRERQAIEEARKRKMYAEEVTAARARRESTRVGAIPKTSDGTPLLWDGDREREREKRGREAMPTFLRPTYDNTVQGPRRGVSESAVPHYRWKCCKW</sequence>
<feature type="compositionally biased region" description="Polar residues" evidence="1">
    <location>
        <begin position="16"/>
        <end position="39"/>
    </location>
</feature>
<evidence type="ECO:0000256" key="1">
    <source>
        <dbReference type="SAM" id="MobiDB-lite"/>
    </source>
</evidence>
<evidence type="ECO:0000313" key="3">
    <source>
        <dbReference type="Proteomes" id="UP000308730"/>
    </source>
</evidence>
<feature type="region of interest" description="Disordered" evidence="1">
    <location>
        <begin position="1"/>
        <end position="110"/>
    </location>
</feature>
<dbReference type="Proteomes" id="UP000308730">
    <property type="component" value="Unassembled WGS sequence"/>
</dbReference>
<feature type="compositionally biased region" description="Polar residues" evidence="1">
    <location>
        <begin position="388"/>
        <end position="405"/>
    </location>
</feature>
<gene>
    <name evidence="2" type="ORF">EUX98_g1295</name>
</gene>
<protein>
    <submittedName>
        <fullName evidence="2">Uncharacterized protein</fullName>
    </submittedName>
</protein>
<feature type="region of interest" description="Disordered" evidence="1">
    <location>
        <begin position="122"/>
        <end position="179"/>
    </location>
</feature>
<feature type="compositionally biased region" description="Polar residues" evidence="1">
    <location>
        <begin position="61"/>
        <end position="70"/>
    </location>
</feature>
<proteinExistence type="predicted"/>
<feature type="compositionally biased region" description="Low complexity" evidence="1">
    <location>
        <begin position="358"/>
        <end position="381"/>
    </location>
</feature>
<name>A0A4S4N1Z5_9APHY</name>
<feature type="region of interest" description="Disordered" evidence="1">
    <location>
        <begin position="553"/>
        <end position="612"/>
    </location>
</feature>
<dbReference type="EMBL" id="SGPM01000013">
    <property type="protein sequence ID" value="THH32942.1"/>
    <property type="molecule type" value="Genomic_DNA"/>
</dbReference>
<feature type="compositionally biased region" description="Polar residues" evidence="1">
    <location>
        <begin position="127"/>
        <end position="143"/>
    </location>
</feature>
<feature type="region of interest" description="Disordered" evidence="1">
    <location>
        <begin position="358"/>
        <end position="410"/>
    </location>
</feature>
<accession>A0A4S4N1Z5</accession>
<dbReference type="OrthoDB" id="3268641at2759"/>